<comment type="caution">
    <text evidence="18">The sequence shown here is derived from an EMBL/GenBank/DDBJ whole genome shotgun (WGS) entry which is preliminary data.</text>
</comment>
<dbReference type="PANTHER" id="PTHR21248">
    <property type="entry name" value="CARDIOLIPIN SYNTHASE"/>
    <property type="match status" value="1"/>
</dbReference>
<keyword evidence="4" id="KW-1003">Cell membrane</keyword>
<protein>
    <recommendedName>
        <fullName evidence="15">Cardiolipin synthase</fullName>
        <ecNumber evidence="15">2.7.8.-</ecNumber>
    </recommendedName>
</protein>
<evidence type="ECO:0000256" key="15">
    <source>
        <dbReference type="NCBIfam" id="TIGR04265"/>
    </source>
</evidence>
<evidence type="ECO:0000313" key="18">
    <source>
        <dbReference type="EMBL" id="MDA5094712.1"/>
    </source>
</evidence>
<feature type="domain" description="PLD phosphodiesterase" evidence="17">
    <location>
        <begin position="212"/>
        <end position="239"/>
    </location>
</feature>
<evidence type="ECO:0000256" key="3">
    <source>
        <dbReference type="ARBA" id="ARBA00004651"/>
    </source>
</evidence>
<dbReference type="SUPFAM" id="SSF56024">
    <property type="entry name" value="Phospholipase D/nuclease"/>
    <property type="match status" value="2"/>
</dbReference>
<keyword evidence="7" id="KW-0808">Transferase</keyword>
<keyword evidence="13" id="KW-0594">Phospholipid biosynthesis</keyword>
<feature type="domain" description="PLD phosphodiesterase" evidence="17">
    <location>
        <begin position="388"/>
        <end position="415"/>
    </location>
</feature>
<keyword evidence="8 16" id="KW-0812">Transmembrane</keyword>
<dbReference type="InterPro" id="IPR027379">
    <property type="entry name" value="CLS_N"/>
</dbReference>
<organism evidence="18 19">
    <name type="scientific">Aliiroseovarius salicola</name>
    <dbReference type="NCBI Taxonomy" id="3009082"/>
    <lineage>
        <taxon>Bacteria</taxon>
        <taxon>Pseudomonadati</taxon>
        <taxon>Pseudomonadota</taxon>
        <taxon>Alphaproteobacteria</taxon>
        <taxon>Rhodobacterales</taxon>
        <taxon>Paracoccaceae</taxon>
        <taxon>Aliiroseovarius</taxon>
    </lineage>
</organism>
<evidence type="ECO:0000256" key="2">
    <source>
        <dbReference type="ARBA" id="ARBA00004613"/>
    </source>
</evidence>
<evidence type="ECO:0000256" key="6">
    <source>
        <dbReference type="ARBA" id="ARBA00022525"/>
    </source>
</evidence>
<keyword evidence="11" id="KW-0443">Lipid metabolism</keyword>
<evidence type="ECO:0000256" key="7">
    <source>
        <dbReference type="ARBA" id="ARBA00022679"/>
    </source>
</evidence>
<keyword evidence="6" id="KW-0964">Secreted</keyword>
<feature type="transmembrane region" description="Helical" evidence="16">
    <location>
        <begin position="6"/>
        <end position="23"/>
    </location>
</feature>
<evidence type="ECO:0000256" key="8">
    <source>
        <dbReference type="ARBA" id="ARBA00022692"/>
    </source>
</evidence>
<dbReference type="PROSITE" id="PS50035">
    <property type="entry name" value="PLD"/>
    <property type="match status" value="2"/>
</dbReference>
<proteinExistence type="predicted"/>
<dbReference type="InterPro" id="IPR025202">
    <property type="entry name" value="PLD-like_dom"/>
</dbReference>
<dbReference type="EMBL" id="JAQIIO010000005">
    <property type="protein sequence ID" value="MDA5094712.1"/>
    <property type="molecule type" value="Genomic_DNA"/>
</dbReference>
<keyword evidence="5" id="KW-0444">Lipid biosynthesis</keyword>
<keyword evidence="9" id="KW-0677">Repeat</keyword>
<name>A0ABT4W4H3_9RHOB</name>
<evidence type="ECO:0000259" key="17">
    <source>
        <dbReference type="PROSITE" id="PS50035"/>
    </source>
</evidence>
<reference evidence="18 19" key="1">
    <citation type="submission" date="2023-01" db="EMBL/GenBank/DDBJ databases">
        <authorList>
            <person name="Yoon J.-W."/>
        </authorList>
    </citation>
    <scope>NUCLEOTIDE SEQUENCE [LARGE SCALE GENOMIC DNA]</scope>
    <source>
        <strain evidence="18 19">KMU-50</strain>
    </source>
</reference>
<accession>A0ABT4W4H3</accession>
<evidence type="ECO:0000256" key="10">
    <source>
        <dbReference type="ARBA" id="ARBA00022989"/>
    </source>
</evidence>
<comment type="subcellular location">
    <subcellularLocation>
        <location evidence="3">Cell membrane</location>
        <topology evidence="3">Multi-pass membrane protein</topology>
    </subcellularLocation>
    <subcellularLocation>
        <location evidence="2">Secreted</location>
    </subcellularLocation>
</comment>
<dbReference type="NCBIfam" id="TIGR04265">
    <property type="entry name" value="bac_cardiolipin"/>
    <property type="match status" value="1"/>
</dbReference>
<dbReference type="SMART" id="SM00155">
    <property type="entry name" value="PLDc"/>
    <property type="match status" value="2"/>
</dbReference>
<keyword evidence="14" id="KW-1208">Phospholipid metabolism</keyword>
<keyword evidence="19" id="KW-1185">Reference proteome</keyword>
<keyword evidence="10 16" id="KW-1133">Transmembrane helix</keyword>
<evidence type="ECO:0000256" key="14">
    <source>
        <dbReference type="ARBA" id="ARBA00023264"/>
    </source>
</evidence>
<sequence length="475" mass="52854">MNWTLIWSIFFFLLHVSVVVRAITRAHRAPASRLAWVAVIMALPFIGIIAYFFFGDPSASWRMDRRLTHLRKELPRLPAAAPIAPDLPVPYAQSFARAASINGFQPVDGNRAELTADSNEAIDWLVADIEAAQDHAHLLFYIWLPDDNGTRVAQAMMAAARRGVAARVIVDGLGSRKLLSHQLWRDMAEAGIEQVVAFDISYPLIAALYQRLDIRNHRKIVVIDHHVTYVGSQNCADPEFRIKAKYAPWVDTMLRIDGPVAWQAQRLFIGDWMAHGGKDISELLDHIPEEEAGGFVSVMAGTGSVETHEGVPDMIQMLLASAQEEVVITTPYYVPSEALHGQICSAARRGVRVRINLPAKNDSWVVGLASQSYFDSFLRAGVKIHEFHGGLLHAKLITVDGQVALIGSANLDRRSFDLNFENSLMLLDPELTGEIRTQQDAFQDASTPVLRQDVEDWSRLRRLMVNAVGTMAPLL</sequence>
<feature type="transmembrane region" description="Helical" evidence="16">
    <location>
        <begin position="35"/>
        <end position="54"/>
    </location>
</feature>
<dbReference type="InterPro" id="IPR001736">
    <property type="entry name" value="PLipase_D/transphosphatidylase"/>
</dbReference>
<evidence type="ECO:0000256" key="16">
    <source>
        <dbReference type="SAM" id="Phobius"/>
    </source>
</evidence>
<dbReference type="RefSeq" id="WP_271054416.1">
    <property type="nucleotide sequence ID" value="NZ_JAQIIO010000005.1"/>
</dbReference>
<comment type="function">
    <text evidence="1">Could be a virulence factor.</text>
</comment>
<evidence type="ECO:0000256" key="5">
    <source>
        <dbReference type="ARBA" id="ARBA00022516"/>
    </source>
</evidence>
<evidence type="ECO:0000256" key="12">
    <source>
        <dbReference type="ARBA" id="ARBA00023136"/>
    </source>
</evidence>
<evidence type="ECO:0000256" key="11">
    <source>
        <dbReference type="ARBA" id="ARBA00023098"/>
    </source>
</evidence>
<dbReference type="Pfam" id="PF13091">
    <property type="entry name" value="PLDc_2"/>
    <property type="match status" value="2"/>
</dbReference>
<keyword evidence="12 16" id="KW-0472">Membrane</keyword>
<gene>
    <name evidence="18" type="primary">cls</name>
    <name evidence="18" type="ORF">O2N63_11515</name>
</gene>
<evidence type="ECO:0000256" key="13">
    <source>
        <dbReference type="ARBA" id="ARBA00023209"/>
    </source>
</evidence>
<evidence type="ECO:0000256" key="4">
    <source>
        <dbReference type="ARBA" id="ARBA00022475"/>
    </source>
</evidence>
<dbReference type="PANTHER" id="PTHR21248:SF22">
    <property type="entry name" value="PHOSPHOLIPASE D"/>
    <property type="match status" value="1"/>
</dbReference>
<dbReference type="Pfam" id="PF13396">
    <property type="entry name" value="PLDc_N"/>
    <property type="match status" value="1"/>
</dbReference>
<evidence type="ECO:0000256" key="1">
    <source>
        <dbReference type="ARBA" id="ARBA00003145"/>
    </source>
</evidence>
<evidence type="ECO:0000313" key="19">
    <source>
        <dbReference type="Proteomes" id="UP001528040"/>
    </source>
</evidence>
<dbReference type="Gene3D" id="3.30.870.10">
    <property type="entry name" value="Endonuclease Chain A"/>
    <property type="match status" value="2"/>
</dbReference>
<dbReference type="InterPro" id="IPR022924">
    <property type="entry name" value="Cardiolipin_synthase"/>
</dbReference>
<evidence type="ECO:0000256" key="9">
    <source>
        <dbReference type="ARBA" id="ARBA00022737"/>
    </source>
</evidence>
<dbReference type="Proteomes" id="UP001528040">
    <property type="component" value="Unassembled WGS sequence"/>
</dbReference>
<dbReference type="EC" id="2.7.8.-" evidence="15"/>